<keyword evidence="2" id="KW-1185">Reference proteome</keyword>
<dbReference type="InterPro" id="IPR050275">
    <property type="entry name" value="PGM_Phosphatase"/>
</dbReference>
<protein>
    <submittedName>
        <fullName evidence="1">Alpha-ribazole phosphatase</fullName>
    </submittedName>
</protein>
<dbReference type="PANTHER" id="PTHR48100:SF1">
    <property type="entry name" value="HISTIDINE PHOSPHATASE FAMILY PROTEIN-RELATED"/>
    <property type="match status" value="1"/>
</dbReference>
<dbReference type="PANTHER" id="PTHR48100">
    <property type="entry name" value="BROAD-SPECIFICITY PHOSPHATASE YOR283W-RELATED"/>
    <property type="match status" value="1"/>
</dbReference>
<dbReference type="EMBL" id="FNVG01000005">
    <property type="protein sequence ID" value="SEF91126.1"/>
    <property type="molecule type" value="Genomic_DNA"/>
</dbReference>
<dbReference type="AlphaFoldDB" id="A0A1H5VVU5"/>
<dbReference type="SUPFAM" id="SSF53254">
    <property type="entry name" value="Phosphoglycerate mutase-like"/>
    <property type="match status" value="1"/>
</dbReference>
<gene>
    <name evidence="1" type="ORF">SAMN04488244_10519</name>
</gene>
<dbReference type="GO" id="GO:0016791">
    <property type="term" value="F:phosphatase activity"/>
    <property type="evidence" value="ECO:0007669"/>
    <property type="project" value="TreeGrafter"/>
</dbReference>
<dbReference type="Gene3D" id="3.40.50.1240">
    <property type="entry name" value="Phosphoglycerate mutase-like"/>
    <property type="match status" value="1"/>
</dbReference>
<dbReference type="InterPro" id="IPR013078">
    <property type="entry name" value="His_Pase_superF_clade-1"/>
</dbReference>
<name>A0A1H5VVU5_9VIBR</name>
<dbReference type="SMART" id="SM00855">
    <property type="entry name" value="PGAM"/>
    <property type="match status" value="1"/>
</dbReference>
<dbReference type="GO" id="GO:0005737">
    <property type="term" value="C:cytoplasm"/>
    <property type="evidence" value="ECO:0007669"/>
    <property type="project" value="TreeGrafter"/>
</dbReference>
<dbReference type="RefSeq" id="WP_103879536.1">
    <property type="nucleotide sequence ID" value="NZ_FNVG01000005.1"/>
</dbReference>
<sequence>MHNILLMRHGKVTAPPALYGSTDVEVTELLDSNTINALLANGPTIHRIHSSPLKRCAALAQKLASQMNIPLSLMPDIAEMDFGIFDGVPFDAMSAEQWQQLEPFWSAPAEYCLPQGEPLSDFRQRVLKYWDRVINESQDHETTLVIAHGGVIRIVIASVLGLDWANPRLYSSLNIANASLTHIQFDPENTAHVQLKAIGVPPGAIAI</sequence>
<dbReference type="OrthoDB" id="9783269at2"/>
<organism evidence="1 2">
    <name type="scientific">Vibrio hangzhouensis</name>
    <dbReference type="NCBI Taxonomy" id="462991"/>
    <lineage>
        <taxon>Bacteria</taxon>
        <taxon>Pseudomonadati</taxon>
        <taxon>Pseudomonadota</taxon>
        <taxon>Gammaproteobacteria</taxon>
        <taxon>Vibrionales</taxon>
        <taxon>Vibrionaceae</taxon>
        <taxon>Vibrio</taxon>
    </lineage>
</organism>
<dbReference type="CDD" id="cd07067">
    <property type="entry name" value="HP_PGM_like"/>
    <property type="match status" value="1"/>
</dbReference>
<evidence type="ECO:0000313" key="1">
    <source>
        <dbReference type="EMBL" id="SEF91126.1"/>
    </source>
</evidence>
<dbReference type="InterPro" id="IPR029033">
    <property type="entry name" value="His_PPase_superfam"/>
</dbReference>
<evidence type="ECO:0000313" key="2">
    <source>
        <dbReference type="Proteomes" id="UP000236721"/>
    </source>
</evidence>
<dbReference type="Proteomes" id="UP000236721">
    <property type="component" value="Unassembled WGS sequence"/>
</dbReference>
<dbReference type="Pfam" id="PF00300">
    <property type="entry name" value="His_Phos_1"/>
    <property type="match status" value="1"/>
</dbReference>
<accession>A0A1H5VVU5</accession>
<reference evidence="2" key="1">
    <citation type="submission" date="2016-10" db="EMBL/GenBank/DDBJ databases">
        <authorList>
            <person name="Varghese N."/>
            <person name="Submissions S."/>
        </authorList>
    </citation>
    <scope>NUCLEOTIDE SEQUENCE [LARGE SCALE GENOMIC DNA]</scope>
    <source>
        <strain evidence="2">CGMCC 1.7062</strain>
    </source>
</reference>
<proteinExistence type="predicted"/>